<dbReference type="Gene3D" id="3.90.550.10">
    <property type="entry name" value="Spore Coat Polysaccharide Biosynthesis Protein SpsA, Chain A"/>
    <property type="match status" value="1"/>
</dbReference>
<keyword evidence="2" id="KW-1185">Reference proteome</keyword>
<dbReference type="PANTHER" id="PTHR21485:SF6">
    <property type="entry name" value="N-ACYLNEURAMINATE CYTIDYLYLTRANSFERASE-RELATED"/>
    <property type="match status" value="1"/>
</dbReference>
<dbReference type="EMBL" id="LGLV01000021">
    <property type="protein sequence ID" value="OBZ92232.1"/>
    <property type="molecule type" value="Genomic_DNA"/>
</dbReference>
<dbReference type="GO" id="GO:0008781">
    <property type="term" value="F:N-acylneuraminate cytidylyltransferase activity"/>
    <property type="evidence" value="ECO:0007669"/>
    <property type="project" value="TreeGrafter"/>
</dbReference>
<protein>
    <recommendedName>
        <fullName evidence="3">CMP-N-acetylneuraminic acid synthetase</fullName>
    </recommendedName>
</protein>
<dbReference type="InterPro" id="IPR029044">
    <property type="entry name" value="Nucleotide-diphossugar_trans"/>
</dbReference>
<proteinExistence type="predicted"/>
<dbReference type="STRING" id="1612624.ADU59_27415"/>
<sequence length="227" mass="24503">MKVLAIVPARAGSKGFPNKNIAKIGGITLLEWAVRVAKDCPTISDIYVSTDSETYESIGIAAGAKSAGLRPTHLASDSAKTVDVVLDLLDRLGERYDYVVLLQPTSPVRHARDIDTMIAKIGENQANAAVSVARLEEPHPHKLKAIGDDGFIKPFIEGTSSEIPRQALPPAYLLNGALYVVRTAALLQYKTFLPAKTIPYVMGRGINVDTPEDFMLLESMYAKGGLL</sequence>
<comment type="caution">
    <text evidence="1">The sequence shown here is derived from an EMBL/GenBank/DDBJ whole genome shotgun (WGS) entry which is preliminary data.</text>
</comment>
<name>A0A1C7NTA6_9HYPH</name>
<dbReference type="OrthoDB" id="9805604at2"/>
<dbReference type="Pfam" id="PF02348">
    <property type="entry name" value="CTP_transf_3"/>
    <property type="match status" value="1"/>
</dbReference>
<evidence type="ECO:0008006" key="3">
    <source>
        <dbReference type="Google" id="ProtNLM"/>
    </source>
</evidence>
<evidence type="ECO:0000313" key="2">
    <source>
        <dbReference type="Proteomes" id="UP000093111"/>
    </source>
</evidence>
<dbReference type="SUPFAM" id="SSF53448">
    <property type="entry name" value="Nucleotide-diphospho-sugar transferases"/>
    <property type="match status" value="1"/>
</dbReference>
<dbReference type="RefSeq" id="WP_158515772.1">
    <property type="nucleotide sequence ID" value="NZ_LGLV01000021.1"/>
</dbReference>
<dbReference type="CDD" id="cd02513">
    <property type="entry name" value="CMP-NeuAc_Synthase"/>
    <property type="match status" value="1"/>
</dbReference>
<evidence type="ECO:0000313" key="1">
    <source>
        <dbReference type="EMBL" id="OBZ92232.1"/>
    </source>
</evidence>
<dbReference type="InterPro" id="IPR003329">
    <property type="entry name" value="Cytidylyl_trans"/>
</dbReference>
<organism evidence="1 2">
    <name type="scientific">Pararhizobium polonicum</name>
    <dbReference type="NCBI Taxonomy" id="1612624"/>
    <lineage>
        <taxon>Bacteria</taxon>
        <taxon>Pseudomonadati</taxon>
        <taxon>Pseudomonadota</taxon>
        <taxon>Alphaproteobacteria</taxon>
        <taxon>Hyphomicrobiales</taxon>
        <taxon>Rhizobiaceae</taxon>
        <taxon>Rhizobium/Agrobacterium group</taxon>
        <taxon>Pararhizobium</taxon>
    </lineage>
</organism>
<dbReference type="AlphaFoldDB" id="A0A1C7NTA6"/>
<accession>A0A1C7NTA6</accession>
<dbReference type="PANTHER" id="PTHR21485">
    <property type="entry name" value="HAD SUPERFAMILY MEMBERS CMAS AND KDSC"/>
    <property type="match status" value="1"/>
</dbReference>
<gene>
    <name evidence="1" type="ORF">ADU59_27415</name>
</gene>
<reference evidence="1 2" key="1">
    <citation type="journal article" date="2016" name="Syst. Appl. Microbiol.">
        <title>Pararhizobium polonicum sp. nov. isolated from tumors on stone fruit rootstocks.</title>
        <authorList>
            <person name="Pulawska J."/>
            <person name="Kuzmanovic N."/>
            <person name="Willems A."/>
            <person name="Pothier J.F."/>
        </authorList>
    </citation>
    <scope>NUCLEOTIDE SEQUENCE [LARGE SCALE GENOMIC DNA]</scope>
    <source>
        <strain evidence="1 2">F5.1</strain>
    </source>
</reference>
<dbReference type="PATRIC" id="fig|1612624.7.peg.3221"/>
<dbReference type="Proteomes" id="UP000093111">
    <property type="component" value="Unassembled WGS sequence"/>
</dbReference>
<dbReference type="InterPro" id="IPR050793">
    <property type="entry name" value="CMP-NeuNAc_synthase"/>
</dbReference>